<gene>
    <name evidence="10" type="ORF">BA890_18785</name>
</gene>
<feature type="transmembrane region" description="Helical" evidence="9">
    <location>
        <begin position="190"/>
        <end position="210"/>
    </location>
</feature>
<evidence type="ECO:0000256" key="7">
    <source>
        <dbReference type="ARBA" id="ARBA00023136"/>
    </source>
</evidence>
<reference evidence="10 11" key="1">
    <citation type="submission" date="2016-07" db="EMBL/GenBank/DDBJ databases">
        <title>Developing Vibrio natriegens as a novel, fast-growing host for biotechnology.</title>
        <authorList>
            <person name="Weinstock M.T."/>
            <person name="Hesek E.D."/>
            <person name="Wilson C.M."/>
            <person name="Gibson D.G."/>
        </authorList>
    </citation>
    <scope>NUCLEOTIDE SEQUENCE [LARGE SCALE GENOMIC DNA]</scope>
    <source>
        <strain evidence="10 11">ATCC 14048</strain>
    </source>
</reference>
<keyword evidence="4" id="KW-1003">Cell membrane</keyword>
<feature type="transmembrane region" description="Helical" evidence="9">
    <location>
        <begin position="83"/>
        <end position="101"/>
    </location>
</feature>
<dbReference type="GO" id="GO:0005886">
    <property type="term" value="C:plasma membrane"/>
    <property type="evidence" value="ECO:0007669"/>
    <property type="project" value="UniProtKB-SubCell"/>
</dbReference>
<feature type="region of interest" description="Disordered" evidence="8">
    <location>
        <begin position="1"/>
        <end position="20"/>
    </location>
</feature>
<feature type="transmembrane region" description="Helical" evidence="9">
    <location>
        <begin position="309"/>
        <end position="333"/>
    </location>
</feature>
<feature type="transmembrane region" description="Helical" evidence="9">
    <location>
        <begin position="489"/>
        <end position="513"/>
    </location>
</feature>
<evidence type="ECO:0000256" key="2">
    <source>
        <dbReference type="ARBA" id="ARBA00005658"/>
    </source>
</evidence>
<feature type="transmembrane region" description="Helical" evidence="9">
    <location>
        <begin position="237"/>
        <end position="258"/>
    </location>
</feature>
<dbReference type="Proteomes" id="UP000092741">
    <property type="component" value="Chromosome 2"/>
</dbReference>
<evidence type="ECO:0000256" key="9">
    <source>
        <dbReference type="SAM" id="Phobius"/>
    </source>
</evidence>
<evidence type="ECO:0000313" key="10">
    <source>
        <dbReference type="EMBL" id="ANQ14786.1"/>
    </source>
</evidence>
<dbReference type="GeneID" id="70915781"/>
<keyword evidence="6 9" id="KW-1133">Transmembrane helix</keyword>
<accession>A0AAN0Y6Q2</accession>
<dbReference type="InterPro" id="IPR000060">
    <property type="entry name" value="BCCT_transptr"/>
</dbReference>
<dbReference type="NCBIfam" id="TIGR00842">
    <property type="entry name" value="bcct"/>
    <property type="match status" value="1"/>
</dbReference>
<keyword evidence="11" id="KW-1185">Reference proteome</keyword>
<comment type="similarity">
    <text evidence="2">Belongs to the BCCT transporter (TC 2.A.15) family.</text>
</comment>
<feature type="transmembrane region" description="Helical" evidence="9">
    <location>
        <begin position="121"/>
        <end position="141"/>
    </location>
</feature>
<dbReference type="Pfam" id="PF02028">
    <property type="entry name" value="BCCT"/>
    <property type="match status" value="1"/>
</dbReference>
<feature type="transmembrane region" description="Helical" evidence="9">
    <location>
        <begin position="393"/>
        <end position="416"/>
    </location>
</feature>
<evidence type="ECO:0000256" key="8">
    <source>
        <dbReference type="SAM" id="MobiDB-lite"/>
    </source>
</evidence>
<evidence type="ECO:0000256" key="4">
    <source>
        <dbReference type="ARBA" id="ARBA00022475"/>
    </source>
</evidence>
<evidence type="ECO:0000256" key="3">
    <source>
        <dbReference type="ARBA" id="ARBA00022448"/>
    </source>
</evidence>
<dbReference type="KEGG" id="vna:PN96_23290"/>
<protein>
    <submittedName>
        <fullName evidence="10">BCCT transporter</fullName>
    </submittedName>
</protein>
<keyword evidence="5 9" id="KW-0812">Transmembrane</keyword>
<feature type="transmembrane region" description="Helical" evidence="9">
    <location>
        <begin position="278"/>
        <end position="297"/>
    </location>
</feature>
<keyword evidence="3" id="KW-0813">Transport</keyword>
<keyword evidence="7 9" id="KW-0472">Membrane</keyword>
<dbReference type="AlphaFoldDB" id="A0AAN0Y6Q2"/>
<feature type="transmembrane region" description="Helical" evidence="9">
    <location>
        <begin position="44"/>
        <end position="63"/>
    </location>
</feature>
<feature type="transmembrane region" description="Helical" evidence="9">
    <location>
        <begin position="519"/>
        <end position="538"/>
    </location>
</feature>
<dbReference type="PANTHER" id="PTHR30047:SF7">
    <property type="entry name" value="HIGH-AFFINITY CHOLINE TRANSPORT PROTEIN"/>
    <property type="match status" value="1"/>
</dbReference>
<dbReference type="GO" id="GO:0022857">
    <property type="term" value="F:transmembrane transporter activity"/>
    <property type="evidence" value="ECO:0007669"/>
    <property type="project" value="InterPro"/>
</dbReference>
<dbReference type="EMBL" id="CP016346">
    <property type="protein sequence ID" value="ANQ14786.1"/>
    <property type="molecule type" value="Genomic_DNA"/>
</dbReference>
<proteinExistence type="inferred from homology"/>
<feature type="transmembrane region" description="Helical" evidence="9">
    <location>
        <begin position="442"/>
        <end position="462"/>
    </location>
</feature>
<feature type="transmembrane region" description="Helical" evidence="9">
    <location>
        <begin position="363"/>
        <end position="381"/>
    </location>
</feature>
<evidence type="ECO:0000256" key="6">
    <source>
        <dbReference type="ARBA" id="ARBA00022989"/>
    </source>
</evidence>
<evidence type="ECO:0000313" key="11">
    <source>
        <dbReference type="Proteomes" id="UP000092741"/>
    </source>
</evidence>
<name>A0AAN0Y6Q2_VIBNA</name>
<sequence length="545" mass="58868">MSKDNGGIPKHSGKANPIDTDYQVGQDNVVLSVGPFGLDIHNRVFAVSGLAIVIFVFATLIFREQVEPIFVHMRSWLTSSLDWFFILSGNIFVLVCIGLAISPLGKVRIGGTEALPDYSYAGWLAMLFAAGMGIGLVFFGVSEPMSHFSSSLAGPVLENGVRTDWAPLGGALGDIEAAQSLGMAATIYHWALHPWAIYALLALGLAIFSYNKGLPLTMRSVFYPVFGERIWGWPGHIIDILAVVATVFGLATSLGYGASQAATGLNFLFGVPLTDTTQIVLIIVITAFALISVLAGLDGGVKRLSEINMVLAALLLFFIVIVGPTLFILTGFFDNILSYMENFPALSMPFNREDVNYSQGWTSFYWAWWISWSPFVGMFIARVSRGRTVREFIFCVLIVPSTVCVFWMTAFGGTAISQFVNDGYEAVKDAELPLKLFEMLEVMPLSSITSFVGIILVVVFFITSSDSGSLVIDTIAAGGKVDAPTPQRVFWCTFEGLVAIALLLGGGLAAAQAMAVTTGFPFTIVLLIATFSLILGLMNEPRAQK</sequence>
<dbReference type="PANTHER" id="PTHR30047">
    <property type="entry name" value="HIGH-AFFINITY CHOLINE TRANSPORT PROTEIN-RELATED"/>
    <property type="match status" value="1"/>
</dbReference>
<organism evidence="10 11">
    <name type="scientific">Vibrio natriegens NBRC 15636 = ATCC 14048 = DSM 759</name>
    <dbReference type="NCBI Taxonomy" id="1219067"/>
    <lineage>
        <taxon>Bacteria</taxon>
        <taxon>Pseudomonadati</taxon>
        <taxon>Pseudomonadota</taxon>
        <taxon>Gammaproteobacteria</taxon>
        <taxon>Vibrionales</taxon>
        <taxon>Vibrionaceae</taxon>
        <taxon>Vibrio</taxon>
    </lineage>
</organism>
<comment type="subcellular location">
    <subcellularLocation>
        <location evidence="1">Cell membrane</location>
        <topology evidence="1">Multi-pass membrane protein</topology>
    </subcellularLocation>
</comment>
<evidence type="ECO:0000256" key="1">
    <source>
        <dbReference type="ARBA" id="ARBA00004651"/>
    </source>
</evidence>
<dbReference type="RefSeq" id="WP_014234857.1">
    <property type="nucleotide sequence ID" value="NZ_ATFJ01000036.1"/>
</dbReference>
<evidence type="ECO:0000256" key="5">
    <source>
        <dbReference type="ARBA" id="ARBA00022692"/>
    </source>
</evidence>